<name>A0A6C1KR59_XANAU</name>
<comment type="caution">
    <text evidence="1">The sequence shown here is derived from an EMBL/GenBank/DDBJ whole genome shotgun (WGS) entry which is preliminary data.</text>
</comment>
<dbReference type="GeneID" id="95775894"/>
<evidence type="ECO:0000313" key="1">
    <source>
        <dbReference type="EMBL" id="TLX40893.1"/>
    </source>
</evidence>
<dbReference type="Proteomes" id="UP000305131">
    <property type="component" value="Unassembled WGS sequence"/>
</dbReference>
<proteinExistence type="predicted"/>
<organism evidence="1 2">
    <name type="scientific">Xanthobacter autotrophicus</name>
    <dbReference type="NCBI Taxonomy" id="280"/>
    <lineage>
        <taxon>Bacteria</taxon>
        <taxon>Pseudomonadati</taxon>
        <taxon>Pseudomonadota</taxon>
        <taxon>Alphaproteobacteria</taxon>
        <taxon>Hyphomicrobiales</taxon>
        <taxon>Xanthobacteraceae</taxon>
        <taxon>Xanthobacter</taxon>
    </lineage>
</organism>
<accession>A0A6C1KR59</accession>
<sequence>MDPFTPVKFDNGKMAYNGTVRSEEFGDVHEFWIKLSNRKKLYGSFKQIYDYSEYFCIYIHEFGFETEKLVGGTSSEHLVEFRAAEKENIENIIHNFFIRESKSKILYIFDTERSIFDGNIRFRNGWIRLV</sequence>
<dbReference type="EMBL" id="VAUP01000041">
    <property type="protein sequence ID" value="TLX40893.1"/>
    <property type="molecule type" value="Genomic_DNA"/>
</dbReference>
<dbReference type="RefSeq" id="WP_138401407.1">
    <property type="nucleotide sequence ID" value="NZ_JBAFVI010000007.1"/>
</dbReference>
<evidence type="ECO:0000313" key="2">
    <source>
        <dbReference type="Proteomes" id="UP000305131"/>
    </source>
</evidence>
<reference evidence="1 2" key="1">
    <citation type="submission" date="2019-05" db="EMBL/GenBank/DDBJ databases">
        <authorList>
            <person name="Zhou X."/>
        </authorList>
    </citation>
    <scope>NUCLEOTIDE SEQUENCE [LARGE SCALE GENOMIC DNA]</scope>
    <source>
        <strain evidence="1 2">DSM 432</strain>
    </source>
</reference>
<gene>
    <name evidence="1" type="ORF">FBQ73_20785</name>
</gene>
<dbReference type="AlphaFoldDB" id="A0A6C1KR59"/>
<protein>
    <submittedName>
        <fullName evidence="1">Uncharacterized protein</fullName>
    </submittedName>
</protein>